<keyword evidence="1 3" id="KW-0853">WD repeat</keyword>
<reference evidence="4" key="1">
    <citation type="submission" date="2020-11" db="EMBL/GenBank/DDBJ databases">
        <authorList>
            <consortium name="DOE Joint Genome Institute"/>
            <person name="Ahrendt S."/>
            <person name="Riley R."/>
            <person name="Andreopoulos W."/>
            <person name="Labutti K."/>
            <person name="Pangilinan J."/>
            <person name="Ruiz-Duenas F.J."/>
            <person name="Barrasa J.M."/>
            <person name="Sanchez-Garcia M."/>
            <person name="Camarero S."/>
            <person name="Miyauchi S."/>
            <person name="Serrano A."/>
            <person name="Linde D."/>
            <person name="Babiker R."/>
            <person name="Drula E."/>
            <person name="Ayuso-Fernandez I."/>
            <person name="Pacheco R."/>
            <person name="Padilla G."/>
            <person name="Ferreira P."/>
            <person name="Barriuso J."/>
            <person name="Kellner H."/>
            <person name="Castanera R."/>
            <person name="Alfaro M."/>
            <person name="Ramirez L."/>
            <person name="Pisabarro A.G."/>
            <person name="Kuo A."/>
            <person name="Tritt A."/>
            <person name="Lipzen A."/>
            <person name="He G."/>
            <person name="Yan M."/>
            <person name="Ng V."/>
            <person name="Cullen D."/>
            <person name="Martin F."/>
            <person name="Rosso M.-N."/>
            <person name="Henrissat B."/>
            <person name="Hibbett D."/>
            <person name="Martinez A.T."/>
            <person name="Grigoriev I.V."/>
        </authorList>
    </citation>
    <scope>NUCLEOTIDE SEQUENCE</scope>
    <source>
        <strain evidence="4">AH 40177</strain>
    </source>
</reference>
<name>A0A9P5P9D8_9AGAR</name>
<dbReference type="PANTHER" id="PTHR22838">
    <property type="entry name" value="WD REPEAT PROTEIN 26-RELATED"/>
    <property type="match status" value="1"/>
</dbReference>
<evidence type="ECO:0000313" key="5">
    <source>
        <dbReference type="Proteomes" id="UP000772434"/>
    </source>
</evidence>
<dbReference type="PANTHER" id="PTHR22838:SF0">
    <property type="entry name" value="WD REPEAT-CONTAINING PROTEIN 26"/>
    <property type="match status" value="1"/>
</dbReference>
<evidence type="ECO:0000256" key="3">
    <source>
        <dbReference type="PROSITE-ProRule" id="PRU00221"/>
    </source>
</evidence>
<dbReference type="SMART" id="SM00320">
    <property type="entry name" value="WD40"/>
    <property type="match status" value="5"/>
</dbReference>
<dbReference type="AlphaFoldDB" id="A0A9P5P9D8"/>
<accession>A0A9P5P9D8</accession>
<evidence type="ECO:0000256" key="2">
    <source>
        <dbReference type="ARBA" id="ARBA00022737"/>
    </source>
</evidence>
<comment type="caution">
    <text evidence="4">The sequence shown here is derived from an EMBL/GenBank/DDBJ whole genome shotgun (WGS) entry which is preliminary data.</text>
</comment>
<dbReference type="InterPro" id="IPR015943">
    <property type="entry name" value="WD40/YVTN_repeat-like_dom_sf"/>
</dbReference>
<sequence>MTPSEGASRPDTEDSTKFAETRHVLFGHSDQVWNLEWSPGGSLLASGGKDNLAIIWCKKSDELNSNTTWEAIHVLLHEMPVSCLAWSSDESLLLTSAEYFIYLWDTKSGKCLRTLDDAHGDTVTSLLGLPDGLGYISGGIDRKIVHWNAQGELIHQWYPGNLRILSMDLIPNQLKLAIVALQCGSNFLLVHSIVTRRTEKFIRIEEGSSCLCVSSDARHVLVNSRNEISLWDMRFDVKDVLRSCFSGGGNDRFILSGSEDGRILVWNRLTGVLQSVLQHGGHNLKATISTVRWHPLDENVFASCSDDHTIRIWEMDTRIVKP</sequence>
<proteinExistence type="predicted"/>
<dbReference type="InterPro" id="IPR051350">
    <property type="entry name" value="WD_repeat-ST_regulator"/>
</dbReference>
<dbReference type="PROSITE" id="PS50082">
    <property type="entry name" value="WD_REPEATS_2"/>
    <property type="match status" value="3"/>
</dbReference>
<evidence type="ECO:0000313" key="4">
    <source>
        <dbReference type="EMBL" id="KAF9059186.1"/>
    </source>
</evidence>
<protein>
    <submittedName>
        <fullName evidence="4">WD40-repeat-containing domain protein</fullName>
    </submittedName>
</protein>
<keyword evidence="2" id="KW-0677">Repeat</keyword>
<dbReference type="Pfam" id="PF00400">
    <property type="entry name" value="WD40"/>
    <property type="match status" value="5"/>
</dbReference>
<organism evidence="4 5">
    <name type="scientific">Rhodocollybia butyracea</name>
    <dbReference type="NCBI Taxonomy" id="206335"/>
    <lineage>
        <taxon>Eukaryota</taxon>
        <taxon>Fungi</taxon>
        <taxon>Dikarya</taxon>
        <taxon>Basidiomycota</taxon>
        <taxon>Agaricomycotina</taxon>
        <taxon>Agaricomycetes</taxon>
        <taxon>Agaricomycetidae</taxon>
        <taxon>Agaricales</taxon>
        <taxon>Marasmiineae</taxon>
        <taxon>Omphalotaceae</taxon>
        <taxon>Rhodocollybia</taxon>
    </lineage>
</organism>
<feature type="repeat" description="WD" evidence="3">
    <location>
        <begin position="288"/>
        <end position="317"/>
    </location>
</feature>
<dbReference type="OrthoDB" id="972532at2759"/>
<dbReference type="Gene3D" id="2.130.10.10">
    <property type="entry name" value="YVTN repeat-like/Quinoprotein amine dehydrogenase"/>
    <property type="match status" value="2"/>
</dbReference>
<dbReference type="EMBL" id="JADNRY010000319">
    <property type="protein sequence ID" value="KAF9059186.1"/>
    <property type="molecule type" value="Genomic_DNA"/>
</dbReference>
<gene>
    <name evidence="4" type="ORF">BDP27DRAFT_1341927</name>
</gene>
<dbReference type="InterPro" id="IPR036322">
    <property type="entry name" value="WD40_repeat_dom_sf"/>
</dbReference>
<dbReference type="PROSITE" id="PS50294">
    <property type="entry name" value="WD_REPEATS_REGION"/>
    <property type="match status" value="2"/>
</dbReference>
<keyword evidence="5" id="KW-1185">Reference proteome</keyword>
<feature type="repeat" description="WD" evidence="3">
    <location>
        <begin position="25"/>
        <end position="56"/>
    </location>
</feature>
<dbReference type="Proteomes" id="UP000772434">
    <property type="component" value="Unassembled WGS sequence"/>
</dbReference>
<dbReference type="SUPFAM" id="SSF50978">
    <property type="entry name" value="WD40 repeat-like"/>
    <property type="match status" value="1"/>
</dbReference>
<dbReference type="InterPro" id="IPR001680">
    <property type="entry name" value="WD40_rpt"/>
</dbReference>
<feature type="repeat" description="WD" evidence="3">
    <location>
        <begin position="74"/>
        <end position="114"/>
    </location>
</feature>
<evidence type="ECO:0000256" key="1">
    <source>
        <dbReference type="ARBA" id="ARBA00022574"/>
    </source>
</evidence>